<gene>
    <name evidence="1" type="ORF">PS435_14220</name>
</gene>
<accession>A0ABU7T328</accession>
<dbReference type="RefSeq" id="WP_331244475.1">
    <property type="nucleotide sequence ID" value="NZ_JAQSGJ010000062.1"/>
</dbReference>
<comment type="caution">
    <text evidence="1">The sequence shown here is derived from an EMBL/GenBank/DDBJ whole genome shotgun (WGS) entry which is preliminary data.</text>
</comment>
<keyword evidence="2" id="KW-1185">Reference proteome</keyword>
<reference evidence="1 2" key="1">
    <citation type="submission" date="2023-02" db="EMBL/GenBank/DDBJ databases">
        <title>The predominant lactic acid bacteria and yeasts involved in the spontaneous fermentation of millet during the production of the traditional porridge Hausa koko in Ghana.</title>
        <authorList>
            <person name="Atter A."/>
            <person name="Diaz M."/>
        </authorList>
    </citation>
    <scope>NUCLEOTIDE SEQUENCE [LARGE SCALE GENOMIC DNA]</scope>
    <source>
        <strain evidence="1 2">FI11640</strain>
    </source>
</reference>
<sequence length="143" mass="16268">MKKDRLQMVNDTIKELQAEADKLTAGDSQYANQTVNKQLDRLDDLAYRIKMAQYIIQYLVEWGDKVAHLHTPDDPDMNEGMKAYLEGYLKNNFARFVEILGQSTVDMVKAQDTILDVRQKIAEAWDDKGGGHNDSSQSKDASQ</sequence>
<evidence type="ECO:0000313" key="1">
    <source>
        <dbReference type="EMBL" id="MEE6717008.1"/>
    </source>
</evidence>
<proteinExistence type="predicted"/>
<evidence type="ECO:0008006" key="3">
    <source>
        <dbReference type="Google" id="ProtNLM"/>
    </source>
</evidence>
<dbReference type="EMBL" id="JAQSGK010000062">
    <property type="protein sequence ID" value="MEE6717008.1"/>
    <property type="molecule type" value="Genomic_DNA"/>
</dbReference>
<protein>
    <recommendedName>
        <fullName evidence="3">DUF5082 domain-containing protein</fullName>
    </recommendedName>
</protein>
<dbReference type="Proteomes" id="UP001330016">
    <property type="component" value="Unassembled WGS sequence"/>
</dbReference>
<organism evidence="1 2">
    <name type="scientific">Schleiferilactobacillus harbinensis</name>
    <dbReference type="NCBI Taxonomy" id="304207"/>
    <lineage>
        <taxon>Bacteria</taxon>
        <taxon>Bacillati</taxon>
        <taxon>Bacillota</taxon>
        <taxon>Bacilli</taxon>
        <taxon>Lactobacillales</taxon>
        <taxon>Lactobacillaceae</taxon>
        <taxon>Schleiferilactobacillus</taxon>
    </lineage>
</organism>
<evidence type="ECO:0000313" key="2">
    <source>
        <dbReference type="Proteomes" id="UP001330016"/>
    </source>
</evidence>
<name>A0ABU7T328_9LACO</name>